<reference evidence="3 4" key="1">
    <citation type="submission" date="2023-05" db="EMBL/GenBank/DDBJ databases">
        <title>Corynebacterium suedekumii sp. nov. and Corynebacterium breve sp. nov. isolated from raw cow's milk.</title>
        <authorList>
            <person name="Baer M.K."/>
            <person name="Mehl L."/>
            <person name="Hellmuth R."/>
            <person name="Marke G."/>
            <person name="Lipski A."/>
        </authorList>
    </citation>
    <scope>NUCLEOTIDE SEQUENCE [LARGE SCALE GENOMIC DNA]</scope>
    <source>
        <strain evidence="3 4">LM112</strain>
    </source>
</reference>
<feature type="transmembrane region" description="Helical" evidence="2">
    <location>
        <begin position="21"/>
        <end position="43"/>
    </location>
</feature>
<gene>
    <name evidence="3" type="ORF">QP029_07690</name>
</gene>
<evidence type="ECO:0000256" key="2">
    <source>
        <dbReference type="SAM" id="Phobius"/>
    </source>
</evidence>
<feature type="transmembrane region" description="Helical" evidence="2">
    <location>
        <begin position="398"/>
        <end position="419"/>
    </location>
</feature>
<accession>A0ABY8VJB1</accession>
<protein>
    <recommendedName>
        <fullName evidence="5">FtsX-like permease family protein</fullName>
    </recommendedName>
</protein>
<dbReference type="RefSeq" id="WP_284873769.1">
    <property type="nucleotide sequence ID" value="NZ_CP126970.1"/>
</dbReference>
<evidence type="ECO:0000313" key="4">
    <source>
        <dbReference type="Proteomes" id="UP001238805"/>
    </source>
</evidence>
<feature type="transmembrane region" description="Helical" evidence="2">
    <location>
        <begin position="472"/>
        <end position="493"/>
    </location>
</feature>
<feature type="region of interest" description="Disordered" evidence="1">
    <location>
        <begin position="864"/>
        <end position="889"/>
    </location>
</feature>
<keyword evidence="2" id="KW-0472">Membrane</keyword>
<dbReference type="Proteomes" id="UP001238805">
    <property type="component" value="Chromosome"/>
</dbReference>
<feature type="transmembrane region" description="Helical" evidence="2">
    <location>
        <begin position="744"/>
        <end position="763"/>
    </location>
</feature>
<evidence type="ECO:0008006" key="5">
    <source>
        <dbReference type="Google" id="ProtNLM"/>
    </source>
</evidence>
<feature type="transmembrane region" description="Helical" evidence="2">
    <location>
        <begin position="309"/>
        <end position="333"/>
    </location>
</feature>
<organism evidence="3 4">
    <name type="scientific">Corynebacterium suedekumii</name>
    <dbReference type="NCBI Taxonomy" id="3049801"/>
    <lineage>
        <taxon>Bacteria</taxon>
        <taxon>Bacillati</taxon>
        <taxon>Actinomycetota</taxon>
        <taxon>Actinomycetes</taxon>
        <taxon>Mycobacteriales</taxon>
        <taxon>Corynebacteriaceae</taxon>
        <taxon>Corynebacterium</taxon>
    </lineage>
</organism>
<keyword evidence="2" id="KW-0812">Transmembrane</keyword>
<feature type="compositionally biased region" description="Pro residues" evidence="1">
    <location>
        <begin position="805"/>
        <end position="820"/>
    </location>
</feature>
<feature type="transmembrane region" description="Helical" evidence="2">
    <location>
        <begin position="425"/>
        <end position="451"/>
    </location>
</feature>
<feature type="compositionally biased region" description="Low complexity" evidence="1">
    <location>
        <begin position="833"/>
        <end position="850"/>
    </location>
</feature>
<dbReference type="EMBL" id="CP126970">
    <property type="protein sequence ID" value="WIM69172.1"/>
    <property type="molecule type" value="Genomic_DNA"/>
</dbReference>
<keyword evidence="2" id="KW-1133">Transmembrane helix</keyword>
<feature type="region of interest" description="Disordered" evidence="1">
    <location>
        <begin position="805"/>
        <end position="850"/>
    </location>
</feature>
<keyword evidence="4" id="KW-1185">Reference proteome</keyword>
<proteinExistence type="predicted"/>
<name>A0ABY8VJB1_9CORY</name>
<feature type="transmembrane region" description="Helical" evidence="2">
    <location>
        <begin position="353"/>
        <end position="377"/>
    </location>
</feature>
<evidence type="ECO:0000256" key="1">
    <source>
        <dbReference type="SAM" id="MobiDB-lite"/>
    </source>
</evidence>
<sequence>MMSALLAATRPTRRDILRHPWRLLAAVLLIAVPVIALTAMTTWQTSTDSALRWSDPTTTATYGGTSCIQSISGLSYECEGDALQAPAPQRELLDAALPHGLHAELRPTFYRPVTAADGRQADAQILQLPVSAVPPSLDPGTGSLPTVGEIMLTHQVADQPRVGEGDTVTVDSADLRVSGVLPGYQSLVIEPTFTVDDATMPTFTILGDEPFTWDDVTQLNKAGFVVVSSDVQDTPPPAEEAYPEMADPNQEYLGADWGGWLFFLVSASYLLVLGVLLLLLISPVFTIATSRQSRIFALMSSQGASPAHIRLGVLAYGLGAGLVGATLGLVPGVGGATAWWAVTNPGWPVAVPWGWAGLTWLCAVVGSVAASFLPAWVASRASISTGVQGATPDRMMRWRPWMAVGPVVLVITLAVALLLRLDVLAAPVALVMVLTLTASTPALIIGLGRLGRSAPLPFRLATRDAARQSLRSVPALAAIMGVLFVAVAVLAAIDADRDRRDHLTATVYARDVVTVGPSASAGDPVRKEDLAPSIAGVRAMIGPTTEIDLFGIAQPQDTTAWRSVTVGPGWQCPASDEVDLDNPTVAAECLSSQRHDWVSAPSPAALSGVIIAGPEILELFDLGEATRAAAADALAGEAVLSSSAAPPSITAGGEAEVWISDGELEGRPVTMRVHPILPELFPLHVLSRPAAARLGIEPDYLGTALLPDEPVSPATRHTVTEMVTDASLGLHVGFSRQAPASPRWVPGILALGVIVVVTLILALSTQTTRRYFALIDAVGSSPSLPPAPPPCSRDCSHSWVPGWAPSPPTCSPGRRPPARPPTSTDGSWRPVRSASSTSTGGWSSSCSWGPRSWLRRSVHFSTVDTGRWSTGRPERGYPRNLFSSLQSHQ</sequence>
<evidence type="ECO:0000313" key="3">
    <source>
        <dbReference type="EMBL" id="WIM69172.1"/>
    </source>
</evidence>
<feature type="transmembrane region" description="Helical" evidence="2">
    <location>
        <begin position="257"/>
        <end position="288"/>
    </location>
</feature>